<feature type="compositionally biased region" description="Gly residues" evidence="1">
    <location>
        <begin position="11"/>
        <end position="20"/>
    </location>
</feature>
<dbReference type="AlphaFoldDB" id="A0A1B7NUQ6"/>
<dbReference type="STRING" id="1658172.A0A1B7NUQ6"/>
<proteinExistence type="predicted"/>
<evidence type="ECO:0000313" key="2">
    <source>
        <dbReference type="EMBL" id="OAX80471.1"/>
    </source>
</evidence>
<evidence type="ECO:0008006" key="4">
    <source>
        <dbReference type="Google" id="ProtNLM"/>
    </source>
</evidence>
<organism evidence="2 3">
    <name type="scientific">Emergomyces africanus</name>
    <dbReference type="NCBI Taxonomy" id="1955775"/>
    <lineage>
        <taxon>Eukaryota</taxon>
        <taxon>Fungi</taxon>
        <taxon>Dikarya</taxon>
        <taxon>Ascomycota</taxon>
        <taxon>Pezizomycotina</taxon>
        <taxon>Eurotiomycetes</taxon>
        <taxon>Eurotiomycetidae</taxon>
        <taxon>Onygenales</taxon>
        <taxon>Ajellomycetaceae</taxon>
        <taxon>Emergomyces</taxon>
    </lineage>
</organism>
<feature type="compositionally biased region" description="Gly residues" evidence="1">
    <location>
        <begin position="313"/>
        <end position="351"/>
    </location>
</feature>
<feature type="non-terminal residue" evidence="2">
    <location>
        <position position="1"/>
    </location>
</feature>
<gene>
    <name evidence="2" type="ORF">ACJ72_05191</name>
</gene>
<dbReference type="InterPro" id="IPR053216">
    <property type="entry name" value="Appressorial_penetr-assoc"/>
</dbReference>
<feature type="compositionally biased region" description="Low complexity" evidence="1">
    <location>
        <begin position="291"/>
        <end position="312"/>
    </location>
</feature>
<dbReference type="OrthoDB" id="2336871at2759"/>
<feature type="region of interest" description="Disordered" evidence="1">
    <location>
        <begin position="1"/>
        <end position="106"/>
    </location>
</feature>
<feature type="compositionally biased region" description="Gly residues" evidence="1">
    <location>
        <begin position="32"/>
        <end position="64"/>
    </location>
</feature>
<reference evidence="2 3" key="1">
    <citation type="submission" date="2015-07" db="EMBL/GenBank/DDBJ databases">
        <title>Emmonsia species relationships and genome sequence.</title>
        <authorList>
            <person name="Cuomo C.A."/>
            <person name="Schwartz I.S."/>
            <person name="Kenyon C."/>
            <person name="de Hoog G.S."/>
            <person name="Govender N.P."/>
            <person name="Botha A."/>
            <person name="Moreno L."/>
            <person name="de Vries M."/>
            <person name="Munoz J.F."/>
            <person name="Stielow J.B."/>
        </authorList>
    </citation>
    <scope>NUCLEOTIDE SEQUENCE [LARGE SCALE GENOMIC DNA]</scope>
    <source>
        <strain evidence="2 3">CBS 136260</strain>
    </source>
</reference>
<comment type="caution">
    <text evidence="2">The sequence shown here is derived from an EMBL/GenBank/DDBJ whole genome shotgun (WGS) entry which is preliminary data.</text>
</comment>
<name>A0A1B7NUQ6_9EURO</name>
<dbReference type="PANTHER" id="PTHR34587">
    <property type="entry name" value="VWFA DOMAIN-CONTAINING PROTEIN"/>
    <property type="match status" value="1"/>
</dbReference>
<dbReference type="EMBL" id="LGUA01000693">
    <property type="protein sequence ID" value="OAX80471.1"/>
    <property type="molecule type" value="Genomic_DNA"/>
</dbReference>
<keyword evidence="3" id="KW-1185">Reference proteome</keyword>
<evidence type="ECO:0000313" key="3">
    <source>
        <dbReference type="Proteomes" id="UP000091918"/>
    </source>
</evidence>
<dbReference type="PANTHER" id="PTHR34587:SF2">
    <property type="entry name" value="G-PROTEIN COUPLED RECEPTORS FAMILY 1 PROFILE DOMAIN-CONTAINING PROTEIN"/>
    <property type="match status" value="1"/>
</dbReference>
<evidence type="ECO:0000256" key="1">
    <source>
        <dbReference type="SAM" id="MobiDB-lite"/>
    </source>
</evidence>
<protein>
    <recommendedName>
        <fullName evidence="4">Ribosomal protein s17</fullName>
    </recommendedName>
</protein>
<accession>A0A1B7NUQ6</accession>
<sequence length="363" mass="36841">VKRQEGQRQAGQGGQAGQGQEGQRQEGQRQAGQGGQGGQGGGQGGQGGQGDQGVQGQGQNGGNNRGNDRGNNGGNNSGNNNGLALSPENVQDASKSDGAAQAEAGQAASLTDDANFINFCTGKTLTNGLQQDGGSCNGIVMGDIPSRNNMISCIILNPSSGEDLEENKSFNVDIQVDNLVAGSFTNPDNTYYSAPQQLVGGKVTGHSHVTIQSLGNNINSQNPPDPDNFVFFKGINDVGNGQGGLRAQVEGGLPAGVYRLCTINSASNHQPVLMPVAQRGAQDDCIRFTVGQGNNNNNNNNNNGQNNGQNNRGQGGRNGAGNGGGNGGAGNGGAGNGGAGRRNGGRFGGTRGRLPFSRRPFIA</sequence>
<dbReference type="Proteomes" id="UP000091918">
    <property type="component" value="Unassembled WGS sequence"/>
</dbReference>
<feature type="region of interest" description="Disordered" evidence="1">
    <location>
        <begin position="288"/>
        <end position="363"/>
    </location>
</feature>